<keyword evidence="8" id="KW-1133">Transmembrane helix</keyword>
<dbReference type="InterPro" id="IPR035965">
    <property type="entry name" value="PAS-like_dom_sf"/>
</dbReference>
<dbReference type="NCBIfam" id="TIGR00229">
    <property type="entry name" value="sensory_box"/>
    <property type="match status" value="3"/>
</dbReference>
<dbReference type="EC" id="2.7.13.3" evidence="2"/>
<dbReference type="InterPro" id="IPR001610">
    <property type="entry name" value="PAC"/>
</dbReference>
<dbReference type="Pfam" id="PF13426">
    <property type="entry name" value="PAS_9"/>
    <property type="match status" value="1"/>
</dbReference>
<feature type="domain" description="Response regulatory" evidence="10">
    <location>
        <begin position="920"/>
        <end position="1036"/>
    </location>
</feature>
<dbReference type="InterPro" id="IPR029016">
    <property type="entry name" value="GAF-like_dom_sf"/>
</dbReference>
<feature type="coiled-coil region" evidence="7">
    <location>
        <begin position="332"/>
        <end position="359"/>
    </location>
</feature>
<feature type="domain" description="PAC" evidence="12">
    <location>
        <begin position="605"/>
        <end position="658"/>
    </location>
</feature>
<dbReference type="PROSITE" id="PS50109">
    <property type="entry name" value="HIS_KIN"/>
    <property type="match status" value="1"/>
</dbReference>
<dbReference type="RefSeq" id="WP_022635756.1">
    <property type="nucleotide sequence ID" value="NZ_ASJR01000001.1"/>
</dbReference>
<dbReference type="PROSITE" id="PS50112">
    <property type="entry name" value="PAS"/>
    <property type="match status" value="1"/>
</dbReference>
<dbReference type="PANTHER" id="PTHR43304:SF1">
    <property type="entry name" value="PAC DOMAIN-CONTAINING PROTEIN"/>
    <property type="match status" value="1"/>
</dbReference>
<sequence length="1043" mass="117121">MAVAWGNDSLLARINEGFRRIQQSGEYDRIYHRWFGVFDRDHGLSRALLETIMRIAPAGIGMVEDRVIVQVNEYICDVTGYTEKELLGQKADMLYPSPEESAYVGDEKYRQIAEKGTGSVETIWQHKDGSLRHVLLSSTPLAPGDLSRGVIFTVQDITPMKEAALEQQSLQENLVHRTILFLTGALIFAGILGVLILWLFQSLRRERKTAEELHQANLVVENSPAVVIKWKHAEGWPVLMVSRNIEQFGYSQKELLSGQVRHSDMVHPDDISVMDREIARNTEAYQDRYRQEYRLVTKDGDIRWIDDRTTVIRNDAGAVIGYEGILLDITDRKQAEQDLRENEQRLKQQNDAILRLMSRGTLFQSNFRKAVQQVTEVGATLLATERVSVWLYENEYSVIICSDLYEQKKGGHSSGETLPCKEFQTYTESHKKGNVIAVDDIFTDPRTKDSTVSYYHGNGITSLLDVPIYVRDRLAALLSFEHTGRHRVWTSEDERLATHMAALLSISFTEKERKETEEALRDSEARFKSIIAVSNTGAWEYHGETEKLWCSPEYFTMLGRVPQEEALAGEADLSTVWTELIHPEDRSRAFSNFSRYLAEGSPGMYEDYFRMIHRDGSIVWILSRGQTLRRDDGSCTDVTVGTHIDMTEKHQSDERQAELTRQLHQSNKMEAIGQLAGGVAHDFNNIIAGITGAAELLTETSELTQEQKECCEMILTAADRAGDVTRKLLLFSRKGNAEKTTLDCATSINDTISLLRHSVNKNITIIQENRAEKTTLVGDASMLQNAFMNIGINASHAMPEGGELHFLLENCILNREYCAISSFDLTPGEYLKISIRDTGCGMDSETMSRIFEPFFTTKKTGKGTGLGMSAVYGAVQKHGGAISVYSEVGTGSVFHIYLPVLSEIDPGIEQEEELPQGTGTILVIDDEELIRKTASALLGSLGYHVLTAKNGRDGVTLFEEKQKEIDLIILDMIMPVMGGRETFQKLRKIVPHIPIIVASGFAKEEYLGELEQDGVNGFLNKPFRTRDLAAMVAEHISPSTDSP</sequence>
<feature type="domain" description="Histidine kinase" evidence="9">
    <location>
        <begin position="678"/>
        <end position="902"/>
    </location>
</feature>
<feature type="modified residue" description="4-aspartylphosphate" evidence="6">
    <location>
        <position position="971"/>
    </location>
</feature>
<dbReference type="Pfam" id="PF00072">
    <property type="entry name" value="Response_reg"/>
    <property type="match status" value="1"/>
</dbReference>
<dbReference type="Gene3D" id="3.30.450.20">
    <property type="entry name" value="PAS domain"/>
    <property type="match status" value="3"/>
</dbReference>
<proteinExistence type="predicted"/>
<evidence type="ECO:0000256" key="6">
    <source>
        <dbReference type="PROSITE-ProRule" id="PRU00169"/>
    </source>
</evidence>
<dbReference type="SMART" id="SM00388">
    <property type="entry name" value="HisKA"/>
    <property type="match status" value="1"/>
</dbReference>
<dbReference type="PROSITE" id="PS50113">
    <property type="entry name" value="PAC"/>
    <property type="match status" value="2"/>
</dbReference>
<dbReference type="Pfam" id="PF02518">
    <property type="entry name" value="HATPase_c"/>
    <property type="match status" value="1"/>
</dbReference>
<dbReference type="EMBL" id="ASJR01000001">
    <property type="protein sequence ID" value="ERP39396.1"/>
    <property type="molecule type" value="Genomic_DNA"/>
</dbReference>
<dbReference type="Proteomes" id="UP000017148">
    <property type="component" value="Unassembled WGS sequence"/>
</dbReference>
<dbReference type="eggNOG" id="COG4191">
    <property type="taxonomic scope" value="Bacteria"/>
</dbReference>
<evidence type="ECO:0000256" key="2">
    <source>
        <dbReference type="ARBA" id="ARBA00012438"/>
    </source>
</evidence>
<dbReference type="InterPro" id="IPR003661">
    <property type="entry name" value="HisK_dim/P_dom"/>
</dbReference>
<evidence type="ECO:0000259" key="12">
    <source>
        <dbReference type="PROSITE" id="PS50113"/>
    </source>
</evidence>
<comment type="catalytic activity">
    <reaction evidence="1">
        <text>ATP + protein L-histidine = ADP + protein N-phospho-L-histidine.</text>
        <dbReference type="EC" id="2.7.13.3"/>
    </reaction>
</comment>
<keyword evidence="14" id="KW-1185">Reference proteome</keyword>
<dbReference type="InterPro" id="IPR001789">
    <property type="entry name" value="Sig_transdc_resp-reg_receiver"/>
</dbReference>
<dbReference type="Gene3D" id="3.40.50.2300">
    <property type="match status" value="1"/>
</dbReference>
<dbReference type="InterPro" id="IPR052162">
    <property type="entry name" value="Sensor_kinase/Photoreceptor"/>
</dbReference>
<dbReference type="AlphaFoldDB" id="U7DEM9"/>
<dbReference type="SUPFAM" id="SSF53850">
    <property type="entry name" value="Periplasmic binding protein-like II"/>
    <property type="match status" value="1"/>
</dbReference>
<dbReference type="CDD" id="cd00156">
    <property type="entry name" value="REC"/>
    <property type="match status" value="1"/>
</dbReference>
<dbReference type="SUPFAM" id="SSF55781">
    <property type="entry name" value="GAF domain-like"/>
    <property type="match status" value="1"/>
</dbReference>
<dbReference type="InterPro" id="IPR036890">
    <property type="entry name" value="HATPase_C_sf"/>
</dbReference>
<comment type="caution">
    <text evidence="13">The sequence shown here is derived from an EMBL/GenBank/DDBJ whole genome shotgun (WGS) entry which is preliminary data.</text>
</comment>
<dbReference type="InterPro" id="IPR003018">
    <property type="entry name" value="GAF"/>
</dbReference>
<dbReference type="Gene3D" id="3.30.450.40">
    <property type="match status" value="1"/>
</dbReference>
<dbReference type="CDD" id="cd00130">
    <property type="entry name" value="PAS"/>
    <property type="match status" value="3"/>
</dbReference>
<dbReference type="InterPro" id="IPR000014">
    <property type="entry name" value="PAS"/>
</dbReference>
<evidence type="ECO:0000256" key="3">
    <source>
        <dbReference type="ARBA" id="ARBA00022553"/>
    </source>
</evidence>
<dbReference type="Gene3D" id="3.30.565.10">
    <property type="entry name" value="Histidine kinase-like ATPase, C-terminal domain"/>
    <property type="match status" value="1"/>
</dbReference>
<evidence type="ECO:0000259" key="10">
    <source>
        <dbReference type="PROSITE" id="PS50110"/>
    </source>
</evidence>
<keyword evidence="5 13" id="KW-0418">Kinase</keyword>
<dbReference type="SUPFAM" id="SSF52172">
    <property type="entry name" value="CheY-like"/>
    <property type="match status" value="1"/>
</dbReference>
<dbReference type="SMART" id="SM00448">
    <property type="entry name" value="REC"/>
    <property type="match status" value="1"/>
</dbReference>
<dbReference type="Gene3D" id="3.40.190.10">
    <property type="entry name" value="Periplasmic binding protein-like II"/>
    <property type="match status" value="1"/>
</dbReference>
<keyword evidence="4" id="KW-0808">Transferase</keyword>
<keyword evidence="3 6" id="KW-0597">Phosphoprotein</keyword>
<keyword evidence="8" id="KW-0472">Membrane</keyword>
<feature type="domain" description="PAS" evidence="11">
    <location>
        <begin position="68"/>
        <end position="116"/>
    </location>
</feature>
<reference evidence="13 14" key="1">
    <citation type="journal article" date="2013" name="Environ. Microbiol.">
        <title>Genome analysis of Chitinivibrio alkaliphilus gen. nov., sp. nov., a novel extremely haloalkaliphilic anaerobic chitinolytic bacterium from the candidate phylum Termite Group 3.</title>
        <authorList>
            <person name="Sorokin D.Y."/>
            <person name="Gumerov V.M."/>
            <person name="Rakitin A.L."/>
            <person name="Beletsky A.V."/>
            <person name="Damste J.S."/>
            <person name="Muyzer G."/>
            <person name="Mardanov A.V."/>
            <person name="Ravin N.V."/>
        </authorList>
    </citation>
    <scope>NUCLEOTIDE SEQUENCE [LARGE SCALE GENOMIC DNA]</scope>
    <source>
        <strain evidence="13 14">ACht1</strain>
    </source>
</reference>
<evidence type="ECO:0000256" key="1">
    <source>
        <dbReference type="ARBA" id="ARBA00000085"/>
    </source>
</evidence>
<evidence type="ECO:0000259" key="11">
    <source>
        <dbReference type="PROSITE" id="PS50112"/>
    </source>
</evidence>
<dbReference type="Pfam" id="PF08447">
    <property type="entry name" value="PAS_3"/>
    <property type="match status" value="2"/>
</dbReference>
<dbReference type="PRINTS" id="PR00344">
    <property type="entry name" value="BCTRLSENSOR"/>
</dbReference>
<dbReference type="STRING" id="1313304.CALK_0197"/>
<dbReference type="PROSITE" id="PS50110">
    <property type="entry name" value="RESPONSE_REGULATORY"/>
    <property type="match status" value="1"/>
</dbReference>
<evidence type="ECO:0000256" key="7">
    <source>
        <dbReference type="SAM" id="Coils"/>
    </source>
</evidence>
<dbReference type="SMART" id="SM00086">
    <property type="entry name" value="PAC"/>
    <property type="match status" value="3"/>
</dbReference>
<keyword evidence="8" id="KW-0812">Transmembrane</keyword>
<dbReference type="InterPro" id="IPR000700">
    <property type="entry name" value="PAS-assoc_C"/>
</dbReference>
<evidence type="ECO:0000259" key="9">
    <source>
        <dbReference type="PROSITE" id="PS50109"/>
    </source>
</evidence>
<dbReference type="GO" id="GO:0000155">
    <property type="term" value="F:phosphorelay sensor kinase activity"/>
    <property type="evidence" value="ECO:0007669"/>
    <property type="project" value="InterPro"/>
</dbReference>
<dbReference type="InterPro" id="IPR005467">
    <property type="entry name" value="His_kinase_dom"/>
</dbReference>
<dbReference type="SUPFAM" id="SSF55874">
    <property type="entry name" value="ATPase domain of HSP90 chaperone/DNA topoisomerase II/histidine kinase"/>
    <property type="match status" value="1"/>
</dbReference>
<dbReference type="SUPFAM" id="SSF47384">
    <property type="entry name" value="Homodimeric domain of signal transducing histidine kinase"/>
    <property type="match status" value="1"/>
</dbReference>
<dbReference type="SMART" id="SM00387">
    <property type="entry name" value="HATPase_c"/>
    <property type="match status" value="1"/>
</dbReference>
<dbReference type="PANTHER" id="PTHR43304">
    <property type="entry name" value="PHYTOCHROME-LIKE PROTEIN CPH1"/>
    <property type="match status" value="1"/>
</dbReference>
<organism evidence="13 14">
    <name type="scientific">Chitinivibrio alkaliphilus ACht1</name>
    <dbReference type="NCBI Taxonomy" id="1313304"/>
    <lineage>
        <taxon>Bacteria</taxon>
        <taxon>Pseudomonadati</taxon>
        <taxon>Fibrobacterota</taxon>
        <taxon>Chitinivibrionia</taxon>
        <taxon>Chitinivibrionales</taxon>
        <taxon>Chitinivibrionaceae</taxon>
        <taxon>Chitinivibrio</taxon>
    </lineage>
</organism>
<dbReference type="InterPro" id="IPR003594">
    <property type="entry name" value="HATPase_dom"/>
</dbReference>
<dbReference type="SMART" id="SM00065">
    <property type="entry name" value="GAF"/>
    <property type="match status" value="1"/>
</dbReference>
<dbReference type="Gene3D" id="1.10.287.130">
    <property type="match status" value="1"/>
</dbReference>
<gene>
    <name evidence="13" type="ORF">CALK_0197</name>
</gene>
<feature type="transmembrane region" description="Helical" evidence="8">
    <location>
        <begin position="179"/>
        <end position="200"/>
    </location>
</feature>
<evidence type="ECO:0000256" key="8">
    <source>
        <dbReference type="SAM" id="Phobius"/>
    </source>
</evidence>
<accession>U7DEM9</accession>
<evidence type="ECO:0000313" key="13">
    <source>
        <dbReference type="EMBL" id="ERP39396.1"/>
    </source>
</evidence>
<dbReference type="CDD" id="cd00082">
    <property type="entry name" value="HisKA"/>
    <property type="match status" value="1"/>
</dbReference>
<evidence type="ECO:0000256" key="4">
    <source>
        <dbReference type="ARBA" id="ARBA00022679"/>
    </source>
</evidence>
<name>U7DEM9_9BACT</name>
<dbReference type="SMART" id="SM00091">
    <property type="entry name" value="PAS"/>
    <property type="match status" value="3"/>
</dbReference>
<protein>
    <recommendedName>
        <fullName evidence="2">histidine kinase</fullName>
        <ecNumber evidence="2">2.7.13.3</ecNumber>
    </recommendedName>
</protein>
<evidence type="ECO:0000256" key="5">
    <source>
        <dbReference type="ARBA" id="ARBA00022777"/>
    </source>
</evidence>
<dbReference type="SUPFAM" id="SSF55785">
    <property type="entry name" value="PYP-like sensor domain (PAS domain)"/>
    <property type="match status" value="3"/>
</dbReference>
<dbReference type="InterPro" id="IPR011006">
    <property type="entry name" value="CheY-like_superfamily"/>
</dbReference>
<evidence type="ECO:0000313" key="14">
    <source>
        <dbReference type="Proteomes" id="UP000017148"/>
    </source>
</evidence>
<keyword evidence="7" id="KW-0175">Coiled coil</keyword>
<dbReference type="InterPro" id="IPR004358">
    <property type="entry name" value="Sig_transdc_His_kin-like_C"/>
</dbReference>
<feature type="domain" description="PAC" evidence="12">
    <location>
        <begin position="289"/>
        <end position="341"/>
    </location>
</feature>
<dbReference type="Pfam" id="PF01590">
    <property type="entry name" value="GAF"/>
    <property type="match status" value="1"/>
</dbReference>
<dbReference type="Pfam" id="PF00512">
    <property type="entry name" value="HisKA"/>
    <property type="match status" value="1"/>
</dbReference>
<dbReference type="InterPro" id="IPR013655">
    <property type="entry name" value="PAS_fold_3"/>
</dbReference>
<dbReference type="InterPro" id="IPR036097">
    <property type="entry name" value="HisK_dim/P_sf"/>
</dbReference>